<evidence type="ECO:0000256" key="1">
    <source>
        <dbReference type="SAM" id="MobiDB-lite"/>
    </source>
</evidence>
<gene>
    <name evidence="2" type="ORF">MAPG_01009</name>
</gene>
<dbReference type="eggNOG" id="ENOG502T6AQ">
    <property type="taxonomic scope" value="Eukaryota"/>
</dbReference>
<dbReference type="AlphaFoldDB" id="A0A0C4DMK0"/>
<accession>A0A0C4DMK0</accession>
<dbReference type="VEuPathDB" id="FungiDB:MAPG_01009"/>
<dbReference type="EnsemblFungi" id="MAPG_01009T0">
    <property type="protein sequence ID" value="MAPG_01009T0"/>
    <property type="gene ID" value="MAPG_01009"/>
</dbReference>
<dbReference type="EMBL" id="ADBL01000238">
    <property type="status" value="NOT_ANNOTATED_CDS"/>
    <property type="molecule type" value="Genomic_DNA"/>
</dbReference>
<proteinExistence type="predicted"/>
<evidence type="ECO:0000313" key="3">
    <source>
        <dbReference type="EnsemblFungi" id="MAPG_01009T0"/>
    </source>
</evidence>
<evidence type="ECO:0000313" key="4">
    <source>
        <dbReference type="Proteomes" id="UP000011715"/>
    </source>
</evidence>
<evidence type="ECO:0000313" key="2">
    <source>
        <dbReference type="EMBL" id="KLU81929.1"/>
    </source>
</evidence>
<name>A0A0C4DMK0_MAGP6</name>
<dbReference type="EMBL" id="GL876966">
    <property type="protein sequence ID" value="KLU81929.1"/>
    <property type="molecule type" value="Genomic_DNA"/>
</dbReference>
<feature type="region of interest" description="Disordered" evidence="1">
    <location>
        <begin position="256"/>
        <end position="286"/>
    </location>
</feature>
<reference evidence="4" key="1">
    <citation type="submission" date="2010-05" db="EMBL/GenBank/DDBJ databases">
        <title>The genome sequence of Magnaporthe poae strain ATCC 64411.</title>
        <authorList>
            <person name="Ma L.-J."/>
            <person name="Dead R."/>
            <person name="Young S."/>
            <person name="Zeng Q."/>
            <person name="Koehrsen M."/>
            <person name="Alvarado L."/>
            <person name="Berlin A."/>
            <person name="Chapman S.B."/>
            <person name="Chen Z."/>
            <person name="Freedman E."/>
            <person name="Gellesch M."/>
            <person name="Goldberg J."/>
            <person name="Griggs A."/>
            <person name="Gujja S."/>
            <person name="Heilman E.R."/>
            <person name="Heiman D."/>
            <person name="Hepburn T."/>
            <person name="Howarth C."/>
            <person name="Jen D."/>
            <person name="Larson L."/>
            <person name="Mehta T."/>
            <person name="Neiman D."/>
            <person name="Pearson M."/>
            <person name="Roberts A."/>
            <person name="Saif S."/>
            <person name="Shea T."/>
            <person name="Shenoy N."/>
            <person name="Sisk P."/>
            <person name="Stolte C."/>
            <person name="Sykes S."/>
            <person name="Walk T."/>
            <person name="White J."/>
            <person name="Yandava C."/>
            <person name="Haas B."/>
            <person name="Nusbaum C."/>
            <person name="Birren B."/>
        </authorList>
    </citation>
    <scope>NUCLEOTIDE SEQUENCE [LARGE SCALE GENOMIC DNA]</scope>
    <source>
        <strain evidence="4">ATCC 64411 / 73-15</strain>
    </source>
</reference>
<sequence length="298" mass="31648">MAAKATTAAAVRPVYTLNDLLSLRKEKSSSPPPSTIGAMTRDTSSSSSSDDGSEASFHEANKTLVTTPYSQLDSLYRDFLSAQAEDFGGDLEKYTDRLVSIRARLAIAGEEIPDRLFLKKVELGARATHSLTVNLALAICNKKGNKTSDDFVRNLLSVHKLLETDGGIPGPGPSMAAKMMTSTAGSGSGGSSSLKEYKNFHVACGKFHTGGDDKCWLLKGGDKPTPHPNLHALCGKVHVGGDDKCWVLHPELKPSSKWTGGGGKNKSTMTADSSQSPVRGGKDGADKPVVLRVDYRVL</sequence>
<feature type="compositionally biased region" description="Polar residues" evidence="1">
    <location>
        <begin position="265"/>
        <end position="277"/>
    </location>
</feature>
<reference evidence="2" key="2">
    <citation type="submission" date="2010-05" db="EMBL/GenBank/DDBJ databases">
        <title>The Genome Sequence of Magnaporthe poae strain ATCC 64411.</title>
        <authorList>
            <consortium name="The Broad Institute Genome Sequencing Platform"/>
            <consortium name="Broad Institute Genome Sequencing Center for Infectious Disease"/>
            <person name="Ma L.-J."/>
            <person name="Dead R."/>
            <person name="Young S."/>
            <person name="Zeng Q."/>
            <person name="Koehrsen M."/>
            <person name="Alvarado L."/>
            <person name="Berlin A."/>
            <person name="Chapman S.B."/>
            <person name="Chen Z."/>
            <person name="Freedman E."/>
            <person name="Gellesch M."/>
            <person name="Goldberg J."/>
            <person name="Griggs A."/>
            <person name="Gujja S."/>
            <person name="Heilman E.R."/>
            <person name="Heiman D."/>
            <person name="Hepburn T."/>
            <person name="Howarth C."/>
            <person name="Jen D."/>
            <person name="Larson L."/>
            <person name="Mehta T."/>
            <person name="Neiman D."/>
            <person name="Pearson M."/>
            <person name="Roberts A."/>
            <person name="Saif S."/>
            <person name="Shea T."/>
            <person name="Shenoy N."/>
            <person name="Sisk P."/>
            <person name="Stolte C."/>
            <person name="Sykes S."/>
            <person name="Walk T."/>
            <person name="White J."/>
            <person name="Yandava C."/>
            <person name="Haas B."/>
            <person name="Nusbaum C."/>
            <person name="Birren B."/>
        </authorList>
    </citation>
    <scope>NUCLEOTIDE SEQUENCE</scope>
    <source>
        <strain evidence="2">ATCC 64411</strain>
    </source>
</reference>
<feature type="region of interest" description="Disordered" evidence="1">
    <location>
        <begin position="22"/>
        <end position="56"/>
    </location>
</feature>
<keyword evidence="4" id="KW-1185">Reference proteome</keyword>
<reference evidence="3" key="4">
    <citation type="journal article" date="2015" name="G3 (Bethesda)">
        <title>Genome sequences of three phytopathogenic species of the Magnaporthaceae family of fungi.</title>
        <authorList>
            <person name="Okagaki L.H."/>
            <person name="Nunes C.C."/>
            <person name="Sailsbery J."/>
            <person name="Clay B."/>
            <person name="Brown D."/>
            <person name="John T."/>
            <person name="Oh Y."/>
            <person name="Young N."/>
            <person name="Fitzgerald M."/>
            <person name="Haas B.J."/>
            <person name="Zeng Q."/>
            <person name="Young S."/>
            <person name="Adiconis X."/>
            <person name="Fan L."/>
            <person name="Levin J.Z."/>
            <person name="Mitchell T.K."/>
            <person name="Okubara P.A."/>
            <person name="Farman M.L."/>
            <person name="Kohn L.M."/>
            <person name="Birren B."/>
            <person name="Ma L.-J."/>
            <person name="Dean R.A."/>
        </authorList>
    </citation>
    <scope>NUCLEOTIDE SEQUENCE</scope>
    <source>
        <strain evidence="3">ATCC 64411 / 73-15</strain>
    </source>
</reference>
<reference evidence="3" key="5">
    <citation type="submission" date="2015-06" db="UniProtKB">
        <authorList>
            <consortium name="EnsemblFungi"/>
        </authorList>
    </citation>
    <scope>IDENTIFICATION</scope>
    <source>
        <strain evidence="3">ATCC 64411</strain>
    </source>
</reference>
<reference evidence="2" key="3">
    <citation type="submission" date="2011-03" db="EMBL/GenBank/DDBJ databases">
        <title>Annotation of Magnaporthe poae ATCC 64411.</title>
        <authorList>
            <person name="Ma L.-J."/>
            <person name="Dead R."/>
            <person name="Young S.K."/>
            <person name="Zeng Q."/>
            <person name="Gargeya S."/>
            <person name="Fitzgerald M."/>
            <person name="Haas B."/>
            <person name="Abouelleil A."/>
            <person name="Alvarado L."/>
            <person name="Arachchi H.M."/>
            <person name="Berlin A."/>
            <person name="Brown A."/>
            <person name="Chapman S.B."/>
            <person name="Chen Z."/>
            <person name="Dunbar C."/>
            <person name="Freedman E."/>
            <person name="Gearin G."/>
            <person name="Gellesch M."/>
            <person name="Goldberg J."/>
            <person name="Griggs A."/>
            <person name="Gujja S."/>
            <person name="Heiman D."/>
            <person name="Howarth C."/>
            <person name="Larson L."/>
            <person name="Lui A."/>
            <person name="MacDonald P.J.P."/>
            <person name="Mehta T."/>
            <person name="Montmayeur A."/>
            <person name="Murphy C."/>
            <person name="Neiman D."/>
            <person name="Pearson M."/>
            <person name="Priest M."/>
            <person name="Roberts A."/>
            <person name="Saif S."/>
            <person name="Shea T."/>
            <person name="Shenoy N."/>
            <person name="Sisk P."/>
            <person name="Stolte C."/>
            <person name="Sykes S."/>
            <person name="Yandava C."/>
            <person name="Wortman J."/>
            <person name="Nusbaum C."/>
            <person name="Birren B."/>
        </authorList>
    </citation>
    <scope>NUCLEOTIDE SEQUENCE</scope>
    <source>
        <strain evidence="2">ATCC 64411</strain>
    </source>
</reference>
<organism evidence="3 4">
    <name type="scientific">Magnaporthiopsis poae (strain ATCC 64411 / 73-15)</name>
    <name type="common">Kentucky bluegrass fungus</name>
    <name type="synonym">Magnaporthe poae</name>
    <dbReference type="NCBI Taxonomy" id="644358"/>
    <lineage>
        <taxon>Eukaryota</taxon>
        <taxon>Fungi</taxon>
        <taxon>Dikarya</taxon>
        <taxon>Ascomycota</taxon>
        <taxon>Pezizomycotina</taxon>
        <taxon>Sordariomycetes</taxon>
        <taxon>Sordariomycetidae</taxon>
        <taxon>Magnaporthales</taxon>
        <taxon>Magnaporthaceae</taxon>
        <taxon>Magnaporthiopsis</taxon>
    </lineage>
</organism>
<dbReference type="OrthoDB" id="10572308at2759"/>
<dbReference type="Proteomes" id="UP000011715">
    <property type="component" value="Unassembled WGS sequence"/>
</dbReference>
<protein>
    <submittedName>
        <fullName evidence="2 3">Uncharacterized protein</fullName>
    </submittedName>
</protein>